<evidence type="ECO:0000313" key="2">
    <source>
        <dbReference type="Proteomes" id="UP001152519"/>
    </source>
</evidence>
<organism evidence="1 2">
    <name type="scientific">Actinacidiphila cocklensis</name>
    <dbReference type="NCBI Taxonomy" id="887465"/>
    <lineage>
        <taxon>Bacteria</taxon>
        <taxon>Bacillati</taxon>
        <taxon>Actinomycetota</taxon>
        <taxon>Actinomycetes</taxon>
        <taxon>Kitasatosporales</taxon>
        <taxon>Streptomycetaceae</taxon>
        <taxon>Actinacidiphila</taxon>
    </lineage>
</organism>
<protein>
    <submittedName>
        <fullName evidence="1">Uncharacterized protein</fullName>
    </submittedName>
</protein>
<keyword evidence="2" id="KW-1185">Reference proteome</keyword>
<proteinExistence type="predicted"/>
<reference evidence="1" key="1">
    <citation type="submission" date="2021-05" db="EMBL/GenBank/DDBJ databases">
        <authorList>
            <person name="Arsene-Ploetze F."/>
        </authorList>
    </citation>
    <scope>NUCLEOTIDE SEQUENCE</scope>
    <source>
        <strain evidence="1">DSM 42138</strain>
    </source>
</reference>
<accession>A0A9W4GNM8</accession>
<name>A0A9W4GNM8_9ACTN</name>
<sequence length="108" mass="11923">MLLDLDRDFGGRVRIYDVARDFPRCWLGERRTAELNRTLIDADASGLPTADYLTAHLVDAGRTSEAETMIRNGAKHLPMPWPGVILVLWEVGVLSGATLLRGHGAPQQ</sequence>
<dbReference type="AlphaFoldDB" id="A0A9W4GNM8"/>
<dbReference type="Proteomes" id="UP001152519">
    <property type="component" value="Unassembled WGS sequence"/>
</dbReference>
<gene>
    <name evidence="1" type="ORF">SCOCK_120058</name>
</gene>
<dbReference type="EMBL" id="CAJSLV010000024">
    <property type="protein sequence ID" value="CAG6391422.1"/>
    <property type="molecule type" value="Genomic_DNA"/>
</dbReference>
<evidence type="ECO:0000313" key="1">
    <source>
        <dbReference type="EMBL" id="CAG6391422.1"/>
    </source>
</evidence>
<comment type="caution">
    <text evidence="1">The sequence shown here is derived from an EMBL/GenBank/DDBJ whole genome shotgun (WGS) entry which is preliminary data.</text>
</comment>